<dbReference type="InterPro" id="IPR006426">
    <property type="entry name" value="Asn_synth_AEB"/>
</dbReference>
<dbReference type="Gene3D" id="3.60.20.10">
    <property type="entry name" value="Glutamine Phosphoribosylpyrophosphate, subunit 1, domain 1"/>
    <property type="match status" value="1"/>
</dbReference>
<dbReference type="InterPro" id="IPR017932">
    <property type="entry name" value="GATase_2_dom"/>
</dbReference>
<dbReference type="EMBL" id="LCFP01000002">
    <property type="protein sequence ID" value="KKS98413.1"/>
    <property type="molecule type" value="Genomic_DNA"/>
</dbReference>
<evidence type="ECO:0000256" key="5">
    <source>
        <dbReference type="ARBA" id="ARBA00022840"/>
    </source>
</evidence>
<evidence type="ECO:0000256" key="9">
    <source>
        <dbReference type="PIRSR" id="PIRSR001589-2"/>
    </source>
</evidence>
<dbReference type="PATRIC" id="fig|1618443.3.peg.402"/>
<dbReference type="PIRSF" id="PIRSF001589">
    <property type="entry name" value="Asn_synthetase_glu-h"/>
    <property type="match status" value="1"/>
</dbReference>
<dbReference type="InterPro" id="IPR033738">
    <property type="entry name" value="AsnB_N"/>
</dbReference>
<evidence type="ECO:0000256" key="8">
    <source>
        <dbReference type="PIRSR" id="PIRSR001589-1"/>
    </source>
</evidence>
<comment type="caution">
    <text evidence="12">The sequence shown here is derived from an EMBL/GenBank/DDBJ whole genome shotgun (WGS) entry which is preliminary data.</text>
</comment>
<name>A0A0G1GHZ8_9BACT</name>
<dbReference type="Proteomes" id="UP000034894">
    <property type="component" value="Unassembled WGS sequence"/>
</dbReference>
<dbReference type="InterPro" id="IPR051786">
    <property type="entry name" value="ASN_synthetase/amidase"/>
</dbReference>
<comment type="similarity">
    <text evidence="2">Belongs to the asparagine synthetase family.</text>
</comment>
<dbReference type="PROSITE" id="PS51278">
    <property type="entry name" value="GATASE_TYPE_2"/>
    <property type="match status" value="1"/>
</dbReference>
<keyword evidence="4 9" id="KW-0547">Nucleotide-binding</keyword>
<dbReference type="PANTHER" id="PTHR43284:SF1">
    <property type="entry name" value="ASPARAGINE SYNTHETASE"/>
    <property type="match status" value="1"/>
</dbReference>
<keyword evidence="8" id="KW-0028">Amino-acid biosynthesis</keyword>
<feature type="active site" description="For GATase activity" evidence="8">
    <location>
        <position position="2"/>
    </location>
</feature>
<dbReference type="PANTHER" id="PTHR43284">
    <property type="entry name" value="ASPARAGINE SYNTHETASE (GLUTAMINE-HYDROLYZING)"/>
    <property type="match status" value="1"/>
</dbReference>
<comment type="catalytic activity">
    <reaction evidence="7">
        <text>L-aspartate + L-glutamine + ATP + H2O = L-asparagine + L-glutamate + AMP + diphosphate + H(+)</text>
        <dbReference type="Rhea" id="RHEA:12228"/>
        <dbReference type="ChEBI" id="CHEBI:15377"/>
        <dbReference type="ChEBI" id="CHEBI:15378"/>
        <dbReference type="ChEBI" id="CHEBI:29985"/>
        <dbReference type="ChEBI" id="CHEBI:29991"/>
        <dbReference type="ChEBI" id="CHEBI:30616"/>
        <dbReference type="ChEBI" id="CHEBI:33019"/>
        <dbReference type="ChEBI" id="CHEBI:58048"/>
        <dbReference type="ChEBI" id="CHEBI:58359"/>
        <dbReference type="ChEBI" id="CHEBI:456215"/>
        <dbReference type="EC" id="6.3.5.4"/>
    </reaction>
</comment>
<dbReference type="SUPFAM" id="SSF56235">
    <property type="entry name" value="N-terminal nucleophile aminohydrolases (Ntn hydrolases)"/>
    <property type="match status" value="1"/>
</dbReference>
<dbReference type="EC" id="6.3.5.4" evidence="3"/>
<dbReference type="InterPro" id="IPR014729">
    <property type="entry name" value="Rossmann-like_a/b/a_fold"/>
</dbReference>
<accession>A0A0G1GHZ8</accession>
<evidence type="ECO:0000256" key="3">
    <source>
        <dbReference type="ARBA" id="ARBA00012737"/>
    </source>
</evidence>
<feature type="site" description="Important for beta-aspartyl-AMP intermediate formation" evidence="10">
    <location>
        <position position="366"/>
    </location>
</feature>
<dbReference type="GO" id="GO:0004066">
    <property type="term" value="F:asparagine synthase (glutamine-hydrolyzing) activity"/>
    <property type="evidence" value="ECO:0007669"/>
    <property type="project" value="UniProtKB-EC"/>
</dbReference>
<evidence type="ECO:0000313" key="13">
    <source>
        <dbReference type="Proteomes" id="UP000034894"/>
    </source>
</evidence>
<dbReference type="InterPro" id="IPR001962">
    <property type="entry name" value="Asn_synthase"/>
</dbReference>
<evidence type="ECO:0000256" key="2">
    <source>
        <dbReference type="ARBA" id="ARBA00005752"/>
    </source>
</evidence>
<evidence type="ECO:0000256" key="6">
    <source>
        <dbReference type="ARBA" id="ARBA00022962"/>
    </source>
</evidence>
<dbReference type="AlphaFoldDB" id="A0A0G1GHZ8"/>
<keyword evidence="5 9" id="KW-0067">ATP-binding</keyword>
<dbReference type="STRING" id="1618443.UV73_C0002G0127"/>
<evidence type="ECO:0000259" key="11">
    <source>
        <dbReference type="PROSITE" id="PS51278"/>
    </source>
</evidence>
<comment type="pathway">
    <text evidence="1">Amino-acid biosynthesis; L-asparagine biosynthesis; L-asparagine from L-aspartate (L-Gln route): step 1/1.</text>
</comment>
<keyword evidence="12" id="KW-0436">Ligase</keyword>
<dbReference type="GO" id="GO:0005524">
    <property type="term" value="F:ATP binding"/>
    <property type="evidence" value="ECO:0007669"/>
    <property type="project" value="UniProtKB-KW"/>
</dbReference>
<sequence length="613" mass="69856">MCGIAGKLYFKTREVNSQAEKSAIRSVLSKLHHRGPDDAGSFLSAKIWLVSTRLAILDLSAAGHQPMISPDGKVVLVFNGEIYNYRNLREKLKNKYSFKSRGDSEVLLAMYLHYGIKCLAFLRGMFAFVVWDGRLNKLFLARDRLGKKPLKYYFDDNFFAFASELKALISQPGIPSIFDETVLQEYFTNGYVKSPQTGYKNIFKLPPAHYLVVSSSGKQSLHKYWDIDYSHKLNLSENEWIEILSDKLVECVKIRLESDVPLGFHLSGGMDSSLVCAIAASVSGKKINTFSVGFAENEYNELPYARNIAAAIGSSHHELTVRENSLKFLGDIVKSYEEPFADPSMLPTWMLMKKTGKMVRVAINGDGGDENFAGYPRYLFWKYHRQLNSLPWQKEAVSLLKIFYRILKIRSLSVVSGKYLPALGKDRVNAYLSASALTGEKEVGLLLKKNRKHFQKMQLNSLDDVLAYDRKSYLADYLLPKVDIASMAHSLEVRSPLLDHTLFELSAQLPDRLKINGLQRKYIMRKIIARKFPGLPIRQKHGFLPPLASWFRGKYEKQVRDEFFDGVLSGSDLFDMSYINKVLKEHAEGINDHAYLIWSLLCFKKWLGQLNIL</sequence>
<protein>
    <recommendedName>
        <fullName evidence="3">asparagine synthase (glutamine-hydrolyzing)</fullName>
        <ecNumber evidence="3">6.3.5.4</ecNumber>
    </recommendedName>
</protein>
<evidence type="ECO:0000313" key="12">
    <source>
        <dbReference type="EMBL" id="KKS98413.1"/>
    </source>
</evidence>
<dbReference type="Pfam" id="PF00733">
    <property type="entry name" value="Asn_synthase"/>
    <property type="match status" value="1"/>
</dbReference>
<dbReference type="Pfam" id="PF13537">
    <property type="entry name" value="GATase_7"/>
    <property type="match status" value="1"/>
</dbReference>
<dbReference type="GO" id="GO:0005829">
    <property type="term" value="C:cytosol"/>
    <property type="evidence" value="ECO:0007669"/>
    <property type="project" value="TreeGrafter"/>
</dbReference>
<proteinExistence type="inferred from homology"/>
<reference evidence="12 13" key="1">
    <citation type="journal article" date="2015" name="Nature">
        <title>rRNA introns, odd ribosomes, and small enigmatic genomes across a large radiation of phyla.</title>
        <authorList>
            <person name="Brown C.T."/>
            <person name="Hug L.A."/>
            <person name="Thomas B.C."/>
            <person name="Sharon I."/>
            <person name="Castelle C.J."/>
            <person name="Singh A."/>
            <person name="Wilkins M.J."/>
            <person name="Williams K.H."/>
            <person name="Banfield J.F."/>
        </authorList>
    </citation>
    <scope>NUCLEOTIDE SEQUENCE [LARGE SCALE GENOMIC DNA]</scope>
</reference>
<dbReference type="CDD" id="cd00712">
    <property type="entry name" value="AsnB"/>
    <property type="match status" value="1"/>
</dbReference>
<keyword evidence="8" id="KW-0061">Asparagine biosynthesis</keyword>
<dbReference type="SUPFAM" id="SSF52402">
    <property type="entry name" value="Adenine nucleotide alpha hydrolases-like"/>
    <property type="match status" value="1"/>
</dbReference>
<feature type="domain" description="Glutamine amidotransferase type-2" evidence="11">
    <location>
        <begin position="2"/>
        <end position="216"/>
    </location>
</feature>
<dbReference type="Gene3D" id="3.40.50.620">
    <property type="entry name" value="HUPs"/>
    <property type="match status" value="1"/>
</dbReference>
<gene>
    <name evidence="12" type="ORF">UV73_C0002G0127</name>
</gene>
<feature type="binding site" evidence="9">
    <location>
        <position position="103"/>
    </location>
    <ligand>
        <name>L-glutamine</name>
        <dbReference type="ChEBI" id="CHEBI:58359"/>
    </ligand>
</feature>
<dbReference type="NCBIfam" id="TIGR01536">
    <property type="entry name" value="asn_synth_AEB"/>
    <property type="match status" value="1"/>
</dbReference>
<evidence type="ECO:0000256" key="7">
    <source>
        <dbReference type="ARBA" id="ARBA00048741"/>
    </source>
</evidence>
<dbReference type="InterPro" id="IPR029055">
    <property type="entry name" value="Ntn_hydrolases_N"/>
</dbReference>
<dbReference type="GO" id="GO:0006529">
    <property type="term" value="P:asparagine biosynthetic process"/>
    <property type="evidence" value="ECO:0007669"/>
    <property type="project" value="UniProtKB-KW"/>
</dbReference>
<keyword evidence="6 8" id="KW-0315">Glutamine amidotransferase</keyword>
<dbReference type="CDD" id="cd01991">
    <property type="entry name" value="Asn_synthase_B_C"/>
    <property type="match status" value="1"/>
</dbReference>
<feature type="binding site" evidence="9">
    <location>
        <position position="292"/>
    </location>
    <ligand>
        <name>ATP</name>
        <dbReference type="ChEBI" id="CHEBI:30616"/>
    </ligand>
</feature>
<evidence type="ECO:0000256" key="4">
    <source>
        <dbReference type="ARBA" id="ARBA00022741"/>
    </source>
</evidence>
<evidence type="ECO:0000256" key="1">
    <source>
        <dbReference type="ARBA" id="ARBA00005187"/>
    </source>
</evidence>
<evidence type="ECO:0000256" key="10">
    <source>
        <dbReference type="PIRSR" id="PIRSR001589-3"/>
    </source>
</evidence>
<organism evidence="12 13">
    <name type="scientific">Candidatus Gottesmanbacteria bacterium GW2011_GWA2_43_14</name>
    <dbReference type="NCBI Taxonomy" id="1618443"/>
    <lineage>
        <taxon>Bacteria</taxon>
        <taxon>Candidatus Gottesmaniibacteriota</taxon>
    </lineage>
</organism>